<protein>
    <submittedName>
        <fullName evidence="2">Uncharacterized protein</fullName>
    </submittedName>
</protein>
<gene>
    <name evidence="2" type="ORF">SDC9_134958</name>
</gene>
<organism evidence="2">
    <name type="scientific">bioreactor metagenome</name>
    <dbReference type="NCBI Taxonomy" id="1076179"/>
    <lineage>
        <taxon>unclassified sequences</taxon>
        <taxon>metagenomes</taxon>
        <taxon>ecological metagenomes</taxon>
    </lineage>
</organism>
<dbReference type="EMBL" id="VSSQ01035591">
    <property type="protein sequence ID" value="MPM87858.1"/>
    <property type="molecule type" value="Genomic_DNA"/>
</dbReference>
<accession>A0A645DFQ3</accession>
<feature type="compositionally biased region" description="Basic and acidic residues" evidence="1">
    <location>
        <begin position="42"/>
        <end position="51"/>
    </location>
</feature>
<evidence type="ECO:0000256" key="1">
    <source>
        <dbReference type="SAM" id="MobiDB-lite"/>
    </source>
</evidence>
<feature type="region of interest" description="Disordered" evidence="1">
    <location>
        <begin position="32"/>
        <end position="51"/>
    </location>
</feature>
<evidence type="ECO:0000313" key="2">
    <source>
        <dbReference type="EMBL" id="MPM87858.1"/>
    </source>
</evidence>
<reference evidence="2" key="1">
    <citation type="submission" date="2019-08" db="EMBL/GenBank/DDBJ databases">
        <authorList>
            <person name="Kucharzyk K."/>
            <person name="Murdoch R.W."/>
            <person name="Higgins S."/>
            <person name="Loffler F."/>
        </authorList>
    </citation>
    <scope>NUCLEOTIDE SEQUENCE</scope>
</reference>
<name>A0A645DFQ3_9ZZZZ</name>
<comment type="caution">
    <text evidence="2">The sequence shown here is derived from an EMBL/GenBank/DDBJ whole genome shotgun (WGS) entry which is preliminary data.</text>
</comment>
<dbReference type="AlphaFoldDB" id="A0A645DFQ3"/>
<sequence length="51" mass="5897">MRPARRLDVDLDQTLVELIDRSVSFDVVQRKQKAPVDTRGFPSREDGQKLN</sequence>
<proteinExistence type="predicted"/>